<dbReference type="OrthoDB" id="5304511at2759"/>
<evidence type="ECO:0000313" key="2">
    <source>
        <dbReference type="Proteomes" id="UP000078544"/>
    </source>
</evidence>
<dbReference type="Proteomes" id="UP000078544">
    <property type="component" value="Unassembled WGS sequence"/>
</dbReference>
<accession>A0A167ZFQ6</accession>
<reference evidence="1 2" key="1">
    <citation type="journal article" date="2016" name="Genome Biol. Evol.">
        <title>Divergent and convergent evolution of fungal pathogenicity.</title>
        <authorList>
            <person name="Shang Y."/>
            <person name="Xiao G."/>
            <person name="Zheng P."/>
            <person name="Cen K."/>
            <person name="Zhan S."/>
            <person name="Wang C."/>
        </authorList>
    </citation>
    <scope>NUCLEOTIDE SEQUENCE [LARGE SCALE GENOMIC DNA]</scope>
    <source>
        <strain evidence="1 2">RCEF 2490</strain>
    </source>
</reference>
<proteinExistence type="predicted"/>
<protein>
    <submittedName>
        <fullName evidence="1">Uncharacterized protein</fullName>
    </submittedName>
</protein>
<dbReference type="EMBL" id="AZGY01000015">
    <property type="protein sequence ID" value="KZZ92601.1"/>
    <property type="molecule type" value="Genomic_DNA"/>
</dbReference>
<keyword evidence="2" id="KW-1185">Reference proteome</keyword>
<organism evidence="1 2">
    <name type="scientific">Moelleriella libera RCEF 2490</name>
    <dbReference type="NCBI Taxonomy" id="1081109"/>
    <lineage>
        <taxon>Eukaryota</taxon>
        <taxon>Fungi</taxon>
        <taxon>Dikarya</taxon>
        <taxon>Ascomycota</taxon>
        <taxon>Pezizomycotina</taxon>
        <taxon>Sordariomycetes</taxon>
        <taxon>Hypocreomycetidae</taxon>
        <taxon>Hypocreales</taxon>
        <taxon>Clavicipitaceae</taxon>
        <taxon>Moelleriella</taxon>
    </lineage>
</organism>
<comment type="caution">
    <text evidence="1">The sequence shown here is derived from an EMBL/GenBank/DDBJ whole genome shotgun (WGS) entry which is preliminary data.</text>
</comment>
<name>A0A167ZFQ6_9HYPO</name>
<evidence type="ECO:0000313" key="1">
    <source>
        <dbReference type="EMBL" id="KZZ92601.1"/>
    </source>
</evidence>
<sequence>MDECRRLCALECLNNDTLIAVLAACHSFSDLDSLIQSSPIILRAFLSAKAAILLRVVSNILGPATRDAALLAQASQFDVDYRECDIDAVVQDYRARLRITTAPWVTTLDAKTAVVLTRVTRLAQFFVHLFCYSRFRFFAQELNSTQSIPPSLVSHLTPTEHCRIAKAILRRQLIVLFHGGKYGEPQDHPRFVKAVFSLFQPWESEQISDLDHFLGTLLGSMKSYQMSRRGPNGERESVYPEYWSRNYYPDLAAIAEKFKSLLTSDSSLFEHLCQVGEVLRGRIYPYHGLFKIFVGSHYLTTTPTPSSAAAGFDQEMELSSQPWAWKDALGERETCRWGCDLVRKPPPDSPNQQEYEEVKEALASWRWFGMIFWDQERAEQLKQLNALKLCKSGWLIPWQD</sequence>
<dbReference type="AlphaFoldDB" id="A0A167ZFQ6"/>
<dbReference type="STRING" id="1081109.A0A167ZFQ6"/>
<gene>
    <name evidence="1" type="ORF">AAL_06227</name>
</gene>